<accession>X1UNN6</accession>
<reference evidence="1" key="1">
    <citation type="journal article" date="2014" name="Front. Microbiol.">
        <title>High frequency of phylogenetically diverse reductive dehalogenase-homologous genes in deep subseafloor sedimentary metagenomes.</title>
        <authorList>
            <person name="Kawai M."/>
            <person name="Futagami T."/>
            <person name="Toyoda A."/>
            <person name="Takaki Y."/>
            <person name="Nishi S."/>
            <person name="Hori S."/>
            <person name="Arai W."/>
            <person name="Tsubouchi T."/>
            <person name="Morono Y."/>
            <person name="Uchiyama I."/>
            <person name="Ito T."/>
            <person name="Fujiyama A."/>
            <person name="Inagaki F."/>
            <person name="Takami H."/>
        </authorList>
    </citation>
    <scope>NUCLEOTIDE SEQUENCE</scope>
    <source>
        <strain evidence="1">Expedition CK06-06</strain>
    </source>
</reference>
<protein>
    <submittedName>
        <fullName evidence="1">Uncharacterized protein</fullName>
    </submittedName>
</protein>
<dbReference type="AlphaFoldDB" id="X1UNN6"/>
<dbReference type="EMBL" id="BARW01036595">
    <property type="protein sequence ID" value="GAJ19093.1"/>
    <property type="molecule type" value="Genomic_DNA"/>
</dbReference>
<evidence type="ECO:0000313" key="1">
    <source>
        <dbReference type="EMBL" id="GAJ19093.1"/>
    </source>
</evidence>
<comment type="caution">
    <text evidence="1">The sequence shown here is derived from an EMBL/GenBank/DDBJ whole genome shotgun (WGS) entry which is preliminary data.</text>
</comment>
<sequence length="78" mass="8890">MSNNKTIGFDRKIELSWLDATAYWTSQGLNDKEVADKLSELLGGKLSDRSERSGLSKTITVLLHIWNKVPERLVPFRD</sequence>
<proteinExistence type="predicted"/>
<gene>
    <name evidence="1" type="ORF">S12H4_56759</name>
</gene>
<organism evidence="1">
    <name type="scientific">marine sediment metagenome</name>
    <dbReference type="NCBI Taxonomy" id="412755"/>
    <lineage>
        <taxon>unclassified sequences</taxon>
        <taxon>metagenomes</taxon>
        <taxon>ecological metagenomes</taxon>
    </lineage>
</organism>
<name>X1UNN6_9ZZZZ</name>